<evidence type="ECO:0000256" key="3">
    <source>
        <dbReference type="ARBA" id="ARBA00022692"/>
    </source>
</evidence>
<dbReference type="AlphaFoldDB" id="A0A8J6EBL6"/>
<keyword evidence="2" id="KW-0813">Transport</keyword>
<dbReference type="GO" id="GO:0016020">
    <property type="term" value="C:membrane"/>
    <property type="evidence" value="ECO:0007669"/>
    <property type="project" value="UniProtKB-SubCell"/>
</dbReference>
<evidence type="ECO:0000256" key="1">
    <source>
        <dbReference type="ARBA" id="ARBA00004141"/>
    </source>
</evidence>
<evidence type="ECO:0000256" key="2">
    <source>
        <dbReference type="ARBA" id="ARBA00022448"/>
    </source>
</evidence>
<dbReference type="InterPro" id="IPR027417">
    <property type="entry name" value="P-loop_NTPase"/>
</dbReference>
<dbReference type="PANTHER" id="PTHR19229">
    <property type="entry name" value="ATP-BINDING CASSETTE TRANSPORTER SUBFAMILY A ABCA"/>
    <property type="match status" value="1"/>
</dbReference>
<feature type="transmembrane region" description="Helical" evidence="9">
    <location>
        <begin position="270"/>
        <end position="300"/>
    </location>
</feature>
<keyword evidence="7 9" id="KW-0472">Membrane</keyword>
<dbReference type="GO" id="GO:0140359">
    <property type="term" value="F:ABC-type transporter activity"/>
    <property type="evidence" value="ECO:0007669"/>
    <property type="project" value="InterPro"/>
</dbReference>
<comment type="subcellular location">
    <subcellularLocation>
        <location evidence="1">Membrane</location>
        <topology evidence="1">Multi-pass membrane protein</topology>
    </subcellularLocation>
</comment>
<evidence type="ECO:0000313" key="11">
    <source>
        <dbReference type="EMBL" id="KAG9397675.1"/>
    </source>
</evidence>
<keyword evidence="6 9" id="KW-1133">Transmembrane helix</keyword>
<keyword evidence="5" id="KW-0067">ATP-binding</keyword>
<evidence type="ECO:0000256" key="7">
    <source>
        <dbReference type="ARBA" id="ARBA00023136"/>
    </source>
</evidence>
<feature type="transmembrane region" description="Helical" evidence="9">
    <location>
        <begin position="342"/>
        <end position="366"/>
    </location>
</feature>
<evidence type="ECO:0000256" key="8">
    <source>
        <dbReference type="SAM" id="MobiDB-lite"/>
    </source>
</evidence>
<dbReference type="Gene3D" id="3.40.50.300">
    <property type="entry name" value="P-loop containing nucleotide triphosphate hydrolases"/>
    <property type="match status" value="1"/>
</dbReference>
<dbReference type="InterPro" id="IPR003439">
    <property type="entry name" value="ABC_transporter-like_ATP-bd"/>
</dbReference>
<dbReference type="Proteomes" id="UP000717585">
    <property type="component" value="Unassembled WGS sequence"/>
</dbReference>
<protein>
    <submittedName>
        <fullName evidence="11">ABC transporter</fullName>
    </submittedName>
</protein>
<dbReference type="SUPFAM" id="SSF52540">
    <property type="entry name" value="P-loop containing nucleoside triphosphate hydrolases"/>
    <property type="match status" value="1"/>
</dbReference>
<evidence type="ECO:0000256" key="9">
    <source>
        <dbReference type="SAM" id="Phobius"/>
    </source>
</evidence>
<dbReference type="GO" id="GO:0016887">
    <property type="term" value="F:ATP hydrolysis activity"/>
    <property type="evidence" value="ECO:0007669"/>
    <property type="project" value="InterPro"/>
</dbReference>
<feature type="transmembrane region" description="Helical" evidence="9">
    <location>
        <begin position="312"/>
        <end position="336"/>
    </location>
</feature>
<evidence type="ECO:0000256" key="6">
    <source>
        <dbReference type="ARBA" id="ARBA00022989"/>
    </source>
</evidence>
<feature type="transmembrane region" description="Helical" evidence="9">
    <location>
        <begin position="228"/>
        <end position="250"/>
    </location>
</feature>
<dbReference type="InterPro" id="IPR026082">
    <property type="entry name" value="ABCA"/>
</dbReference>
<name>A0A8J6EBL6_9EUKA</name>
<proteinExistence type="predicted"/>
<dbReference type="CDD" id="cd03263">
    <property type="entry name" value="ABC_subfamily_A"/>
    <property type="match status" value="1"/>
</dbReference>
<sequence>MDSIADKYYHWINQVRIFALKQWRITYRAWFSSCCLILCPIIFIVLLAGTEAWMRSAMPDYEASMEISTSGDPDPVIGLTTGMMDETCESCSVVMAIAPDNADTQAIRTRVLANEGLDSSDIEMFASAEALNANLLSETNRVFGAVVFSDTSSSYSYAVQYNHTAYSCQLSMFFPVCPDAHRLLVLPFTRAVDRAIAQIVASDTSITHDIVLQSFPHPMLSQTTVMSLYAPVFIFLMSTVHMVIHTASLLSEKENHHHTSLRIVGLLDSVYWTVWVLAMLITSLLSFAVMFITCFVFDWIGYPLDLITGNSIVLVALLFILYAISSIVISILITAVVDSVRVGTVVAFLYFIVGVIFGSLAQSYFFTSKTNSLVRFLLSLAPPVVFQKLMADLAVAGVEGAESISFSNIADNADYLTYLDGLIFMVVDILLILVPTLYLQAVVPSNGTGLHWSLIRKRRSKKEIAVKDQVFLRELRPEVHQERERVVNILKTTKQADRKGIIIKDLRKIFRIGLFRRKFIAVEGSSLAIDSGTILCLLGQNGAGKTTTISMLTGQLPMSSGEVFVDGHAMPAEMGLIRHHIGLCPQFDIMWPTMTAKEHIQLFGALKGLSGERLDQETIDRLEEVNLTSKTNIATKKFSGGMRRRLSLAIAFTGSPSVVFLDEPTTGLDPVTRSAVWETVRRHKHGKAIILTTHSMEEADVLGDRIAIMAAGRMMCVGKSLTLKNAFDAGYHIALITEPGRGREVLDLVGSEHVLRDIDLRSQTADSVILSVPRDAIDRMPDILRRFDLMKSAGLLAGYTVSLTTLEDVFLMTSQSVSRARDGRPEFTVTGEGKEAPTQAASDAGSDGPEELEPLAPVDPVSSSDSSDSDPEEDGNFVTPAFPEI</sequence>
<dbReference type="EMBL" id="JAHDYR010000001">
    <property type="protein sequence ID" value="KAG9397675.1"/>
    <property type="molecule type" value="Genomic_DNA"/>
</dbReference>
<dbReference type="InterPro" id="IPR003593">
    <property type="entry name" value="AAA+_ATPase"/>
</dbReference>
<dbReference type="GO" id="GO:0005319">
    <property type="term" value="F:lipid transporter activity"/>
    <property type="evidence" value="ECO:0007669"/>
    <property type="project" value="TreeGrafter"/>
</dbReference>
<dbReference type="SMART" id="SM00382">
    <property type="entry name" value="AAA"/>
    <property type="match status" value="1"/>
</dbReference>
<feature type="transmembrane region" description="Helical" evidence="9">
    <location>
        <begin position="29"/>
        <end position="48"/>
    </location>
</feature>
<dbReference type="InterPro" id="IPR017871">
    <property type="entry name" value="ABC_transporter-like_CS"/>
</dbReference>
<evidence type="ECO:0000256" key="5">
    <source>
        <dbReference type="ARBA" id="ARBA00022840"/>
    </source>
</evidence>
<dbReference type="FunFam" id="3.40.50.300:FF:000665">
    <property type="entry name" value="ABC transporter A family member 2"/>
    <property type="match status" value="1"/>
</dbReference>
<feature type="domain" description="ABC transporter" evidence="10">
    <location>
        <begin position="501"/>
        <end position="736"/>
    </location>
</feature>
<gene>
    <name evidence="11" type="ORF">J8273_0805</name>
</gene>
<dbReference type="GO" id="GO:0005524">
    <property type="term" value="F:ATP binding"/>
    <property type="evidence" value="ECO:0007669"/>
    <property type="project" value="UniProtKB-KW"/>
</dbReference>
<keyword evidence="4" id="KW-0547">Nucleotide-binding</keyword>
<evidence type="ECO:0000259" key="10">
    <source>
        <dbReference type="PROSITE" id="PS50893"/>
    </source>
</evidence>
<feature type="transmembrane region" description="Helical" evidence="9">
    <location>
        <begin position="415"/>
        <end position="438"/>
    </location>
</feature>
<keyword evidence="12" id="KW-1185">Reference proteome</keyword>
<dbReference type="OrthoDB" id="8061355at2759"/>
<keyword evidence="3 9" id="KW-0812">Transmembrane</keyword>
<dbReference type="PROSITE" id="PS00211">
    <property type="entry name" value="ABC_TRANSPORTER_1"/>
    <property type="match status" value="1"/>
</dbReference>
<accession>A0A8J6EBL6</accession>
<feature type="region of interest" description="Disordered" evidence="8">
    <location>
        <begin position="815"/>
        <end position="885"/>
    </location>
</feature>
<dbReference type="Pfam" id="PF12698">
    <property type="entry name" value="ABC2_membrane_3"/>
    <property type="match status" value="1"/>
</dbReference>
<dbReference type="PROSITE" id="PS50893">
    <property type="entry name" value="ABC_TRANSPORTER_2"/>
    <property type="match status" value="1"/>
</dbReference>
<reference evidence="11" key="1">
    <citation type="submission" date="2021-05" db="EMBL/GenBank/DDBJ databases">
        <title>A free-living protist that lacks canonical eukaryotic 1 DNA replication and segregation systems.</title>
        <authorList>
            <person name="Salas-Leiva D.E."/>
            <person name="Tromer E.C."/>
            <person name="Curtis B.A."/>
            <person name="Jerlstrom-Hultqvist J."/>
            <person name="Kolisko M."/>
            <person name="Yi Z."/>
            <person name="Salas-Leiva J.S."/>
            <person name="Gallot-Lavallee L."/>
            <person name="Kops G.J.P.L."/>
            <person name="Archibald J.M."/>
            <person name="Simpson A.G.B."/>
            <person name="Roger A.J."/>
        </authorList>
    </citation>
    <scope>NUCLEOTIDE SEQUENCE</scope>
    <source>
        <strain evidence="11">BICM</strain>
    </source>
</reference>
<comment type="caution">
    <text evidence="11">The sequence shown here is derived from an EMBL/GenBank/DDBJ whole genome shotgun (WGS) entry which is preliminary data.</text>
</comment>
<dbReference type="Pfam" id="PF00005">
    <property type="entry name" value="ABC_tran"/>
    <property type="match status" value="1"/>
</dbReference>
<evidence type="ECO:0000256" key="4">
    <source>
        <dbReference type="ARBA" id="ARBA00022741"/>
    </source>
</evidence>
<evidence type="ECO:0000313" key="12">
    <source>
        <dbReference type="Proteomes" id="UP000717585"/>
    </source>
</evidence>
<dbReference type="InterPro" id="IPR013525">
    <property type="entry name" value="ABC2_TM"/>
</dbReference>
<organism evidence="11 12">
    <name type="scientific">Carpediemonas membranifera</name>
    <dbReference type="NCBI Taxonomy" id="201153"/>
    <lineage>
        <taxon>Eukaryota</taxon>
        <taxon>Metamonada</taxon>
        <taxon>Carpediemonas-like organisms</taxon>
        <taxon>Carpediemonas</taxon>
    </lineage>
</organism>